<dbReference type="InterPro" id="IPR028204">
    <property type="entry name" value="Tricorn_C1"/>
</dbReference>
<feature type="active site" description="Charge relay system" evidence="8">
    <location>
        <position position="1060"/>
    </location>
</feature>
<evidence type="ECO:0000256" key="6">
    <source>
        <dbReference type="ARBA" id="ARBA00022825"/>
    </source>
</evidence>
<evidence type="ECO:0000313" key="13">
    <source>
        <dbReference type="EMBL" id="MBO8483637.1"/>
    </source>
</evidence>
<dbReference type="Gene3D" id="2.120.10.30">
    <property type="entry name" value="TolB, C-terminal domain"/>
    <property type="match status" value="2"/>
</dbReference>
<feature type="region of interest" description="Disordered" evidence="9">
    <location>
        <begin position="582"/>
        <end position="612"/>
    </location>
</feature>
<comment type="similarity">
    <text evidence="2 7">Belongs to the peptidase S41B family.</text>
</comment>
<dbReference type="GO" id="GO:0008236">
    <property type="term" value="F:serine-type peptidase activity"/>
    <property type="evidence" value="ECO:0007669"/>
    <property type="project" value="UniProtKB-UniRule"/>
</dbReference>
<evidence type="ECO:0000256" key="2">
    <source>
        <dbReference type="ARBA" id="ARBA00008524"/>
    </source>
</evidence>
<evidence type="ECO:0000256" key="9">
    <source>
        <dbReference type="SAM" id="MobiDB-lite"/>
    </source>
</evidence>
<organism evidence="13 14">
    <name type="scientific">Candidatus Cryptobacteroides avicola</name>
    <dbReference type="NCBI Taxonomy" id="2840757"/>
    <lineage>
        <taxon>Bacteria</taxon>
        <taxon>Pseudomonadati</taxon>
        <taxon>Bacteroidota</taxon>
        <taxon>Bacteroidia</taxon>
        <taxon>Bacteroidales</taxon>
        <taxon>Candidatus Cryptobacteroides</taxon>
    </lineage>
</organism>
<feature type="compositionally biased region" description="Basic and acidic residues" evidence="9">
    <location>
        <begin position="582"/>
        <end position="595"/>
    </location>
</feature>
<evidence type="ECO:0000259" key="12">
    <source>
        <dbReference type="Pfam" id="PF14684"/>
    </source>
</evidence>
<feature type="domain" description="Tricorn protease C1" evidence="12">
    <location>
        <begin position="726"/>
        <end position="781"/>
    </location>
</feature>
<dbReference type="Proteomes" id="UP000725002">
    <property type="component" value="Unassembled WGS sequence"/>
</dbReference>
<dbReference type="Gene3D" id="2.120.10.60">
    <property type="entry name" value="Tricorn protease N-terminal domain"/>
    <property type="match status" value="1"/>
</dbReference>
<keyword evidence="10" id="KW-0732">Signal</keyword>
<dbReference type="PANTHER" id="PTHR43253:SF1">
    <property type="entry name" value="TRICORN PROTEASE HOMOLOG 2-RELATED"/>
    <property type="match status" value="1"/>
</dbReference>
<dbReference type="AlphaFoldDB" id="A0A940IHN2"/>
<keyword evidence="3 7" id="KW-0963">Cytoplasm</keyword>
<proteinExistence type="inferred from homology"/>
<comment type="subcellular location">
    <subcellularLocation>
        <location evidence="1 7">Cytoplasm</location>
    </subcellularLocation>
</comment>
<feature type="compositionally biased region" description="Basic and acidic residues" evidence="9">
    <location>
        <begin position="601"/>
        <end position="612"/>
    </location>
</feature>
<dbReference type="SUPFAM" id="SSF52096">
    <property type="entry name" value="ClpP/crotonase"/>
    <property type="match status" value="1"/>
</dbReference>
<accession>A0A940IHN2</accession>
<feature type="signal peptide" evidence="10">
    <location>
        <begin position="1"/>
        <end position="22"/>
    </location>
</feature>
<feature type="domain" description="Tail specific protease" evidence="11">
    <location>
        <begin position="915"/>
        <end position="1070"/>
    </location>
</feature>
<sequence>MKRIFSLAFPAFLMLGALTAYAASDGAPAGRDGAPLWMRYPKISPDGSKIAFSYQGDIYYVSSDGGEAVRLTSTDAYESQPIWSNDSRTIAFVSDRFGGLDIFTVGIEGGKALRITTHSGAETPLAFSPDDRFIYFSAAIQDPASSVMWSSSWVTELYKVNATGGRPVQVTATPVCSVSFGPDGESFLYYDRTGSENIWRKHHTSSVARNIFYYDAADGTHTQITFNPGEDRDPIFSGEGQMVFLSERDGGSFNVYTASVEDADNATALTRFKEHPVRFLSRAENGMLCFGYQGEIYTMEQGGQPRKVSVGIFNDNLDHPSEIRLGGVDEMAVSDDGKEIVLLSRGEVFATTGEYGTTKQITRTAAAEAGVTVSPDGKTIVYASERTGRWNLYKATKAKEDELHFAYATLIDEEPLFKDEKAERTWPSFSPDGKEVAFIENGNVLKVLDLESGKVRQITDGTQHYGEFEYDWSPDGKWFALTLITNRRDPYSDIGIVSAAGDGKIYNVTNSGYIDVSPEWVMDGNAIIFVSNRLGMRSHASWGSQDDVFIAFMNRKAYDEFNMSEEEYALYKEQKEAAEKKAEEAEKAEKAEKKDTKSKKDKKDEVSAAEKEDDKDMVIELDGLEDRIVRLTPMSSNLRSAAMTEDGETLYFLSSFEKGFDLWELKARTGEISQVRKGVPAGRMCLDKDGKKLYILGSRPQVMSLGDKQLKPVDFNMDMELDRAGERAYMFEHVFRQEKRKFYSADYHGVDLDRLQREYEPFLAHINNNYDFSEMLSEILGELNVSHTGSGYRGPGAEKPTPALGLLFDMDYDGDGLKVDEVLEPGPFSISGSKVVPGVILEEIDGERIVAGEDWFPLVNGKQGILTLFSFYNPETKEHWDVTAKPVSSWEQNEMLYRRWVKSRAAAVDSLSGGRLGYVHIRSMGDESYRDVYADILGKYNLRDGIVIDTRHNGGGRLHEDIEILFSGEKYLEQVIQGTVVCDMPSRRYNKHSIMLVSEDNYSNAHGTPWVYQHQGLGSIVGMPVPGTMTSVNWETLQDPSMYFGIPVIGYRTRDGHYLENSQLQPDFVVRNRPEDAVNGRDEQLEVAVRELLRQIDADSDVW</sequence>
<dbReference type="PIRSF" id="PIRSF036421">
    <property type="entry name" value="Tricorn_protease"/>
    <property type="match status" value="1"/>
</dbReference>
<dbReference type="InterPro" id="IPR029045">
    <property type="entry name" value="ClpP/crotonase-like_dom_sf"/>
</dbReference>
<evidence type="ECO:0000256" key="3">
    <source>
        <dbReference type="ARBA" id="ARBA00022490"/>
    </source>
</evidence>
<dbReference type="GO" id="GO:0005737">
    <property type="term" value="C:cytoplasm"/>
    <property type="evidence" value="ECO:0007669"/>
    <property type="project" value="UniProtKB-SubCell"/>
</dbReference>
<dbReference type="Pfam" id="PF14684">
    <property type="entry name" value="Tricorn_C1"/>
    <property type="match status" value="1"/>
</dbReference>
<protein>
    <recommendedName>
        <fullName evidence="7">Tricorn protease homolog</fullName>
        <ecNumber evidence="7">3.4.21.-</ecNumber>
    </recommendedName>
</protein>
<keyword evidence="5 7" id="KW-0378">Hydrolase</keyword>
<dbReference type="Pfam" id="PF03572">
    <property type="entry name" value="Peptidase_S41"/>
    <property type="match status" value="1"/>
</dbReference>
<feature type="chain" id="PRO_5037762605" description="Tricorn protease homolog" evidence="10">
    <location>
        <begin position="23"/>
        <end position="1103"/>
    </location>
</feature>
<evidence type="ECO:0000256" key="8">
    <source>
        <dbReference type="PIRSR" id="PIRSR036421-1"/>
    </source>
</evidence>
<dbReference type="InterPro" id="IPR036034">
    <property type="entry name" value="PDZ_sf"/>
</dbReference>
<reference evidence="13" key="2">
    <citation type="journal article" date="2021" name="PeerJ">
        <title>Extensive microbial diversity within the chicken gut microbiome revealed by metagenomics and culture.</title>
        <authorList>
            <person name="Gilroy R."/>
            <person name="Ravi A."/>
            <person name="Getino M."/>
            <person name="Pursley I."/>
            <person name="Horton D.L."/>
            <person name="Alikhan N.F."/>
            <person name="Baker D."/>
            <person name="Gharbi K."/>
            <person name="Hall N."/>
            <person name="Watson M."/>
            <person name="Adriaenssens E.M."/>
            <person name="Foster-Nyarko E."/>
            <person name="Jarju S."/>
            <person name="Secka A."/>
            <person name="Antonio M."/>
            <person name="Oren A."/>
            <person name="Chaudhuri R.R."/>
            <person name="La Ragione R."/>
            <person name="Hildebrand F."/>
            <person name="Pallen M.J."/>
        </authorList>
    </citation>
    <scope>NUCLEOTIDE SEQUENCE</scope>
    <source>
        <strain evidence="13">G3-8215</strain>
    </source>
</reference>
<feature type="active site" description="Nucleophile" evidence="8">
    <location>
        <position position="1003"/>
    </location>
</feature>
<reference evidence="13" key="1">
    <citation type="submission" date="2020-10" db="EMBL/GenBank/DDBJ databases">
        <authorList>
            <person name="Gilroy R."/>
        </authorList>
    </citation>
    <scope>NUCLEOTIDE SEQUENCE</scope>
    <source>
        <strain evidence="13">G3-8215</strain>
    </source>
</reference>
<dbReference type="InterPro" id="IPR005151">
    <property type="entry name" value="Tail-specific_protease"/>
</dbReference>
<evidence type="ECO:0000256" key="7">
    <source>
        <dbReference type="PIRNR" id="PIRNR036421"/>
    </source>
</evidence>
<name>A0A940IHN2_9BACT</name>
<evidence type="ECO:0000256" key="10">
    <source>
        <dbReference type="SAM" id="SignalP"/>
    </source>
</evidence>
<keyword evidence="4 7" id="KW-0645">Protease</keyword>
<dbReference type="SUPFAM" id="SSF50156">
    <property type="entry name" value="PDZ domain-like"/>
    <property type="match status" value="1"/>
</dbReference>
<keyword evidence="6 7" id="KW-0720">Serine protease</keyword>
<evidence type="ECO:0000256" key="1">
    <source>
        <dbReference type="ARBA" id="ARBA00004496"/>
    </source>
</evidence>
<dbReference type="EMBL" id="JADILV010000041">
    <property type="protein sequence ID" value="MBO8483637.1"/>
    <property type="molecule type" value="Genomic_DNA"/>
</dbReference>
<comment type="function">
    <text evidence="7">Degrades oligopeptides.</text>
</comment>
<dbReference type="Gene3D" id="3.30.750.44">
    <property type="match status" value="1"/>
</dbReference>
<dbReference type="Gene3D" id="3.90.226.10">
    <property type="entry name" value="2-enoyl-CoA Hydratase, Chain A, domain 1"/>
    <property type="match status" value="1"/>
</dbReference>
<dbReference type="PANTHER" id="PTHR43253">
    <property type="entry name" value="TRICORN PROTEASE HOMOLOG 2-RELATED"/>
    <property type="match status" value="1"/>
</dbReference>
<feature type="active site" description="Charge relay system" evidence="8">
    <location>
        <position position="787"/>
    </location>
</feature>
<gene>
    <name evidence="13" type="ORF">IAB75_05935</name>
</gene>
<evidence type="ECO:0000256" key="5">
    <source>
        <dbReference type="ARBA" id="ARBA00022801"/>
    </source>
</evidence>
<dbReference type="Pfam" id="PF26550">
    <property type="entry name" value="Tricorn_2nd"/>
    <property type="match status" value="1"/>
</dbReference>
<dbReference type="SUPFAM" id="SSF69304">
    <property type="entry name" value="Tricorn protease N-terminal domain"/>
    <property type="match status" value="1"/>
</dbReference>
<dbReference type="GO" id="GO:0006508">
    <property type="term" value="P:proteolysis"/>
    <property type="evidence" value="ECO:0007669"/>
    <property type="project" value="UniProtKB-UniRule"/>
</dbReference>
<dbReference type="InterPro" id="IPR011042">
    <property type="entry name" value="6-blade_b-propeller_TolB-like"/>
</dbReference>
<comment type="caution">
    <text evidence="13">The sequence shown here is derived from an EMBL/GenBank/DDBJ whole genome shotgun (WGS) entry which is preliminary data.</text>
</comment>
<dbReference type="EC" id="3.4.21.-" evidence="7"/>
<evidence type="ECO:0000256" key="4">
    <source>
        <dbReference type="ARBA" id="ARBA00022670"/>
    </source>
</evidence>
<dbReference type="Pfam" id="PF26549">
    <property type="entry name" value="Tricorn_N"/>
    <property type="match status" value="1"/>
</dbReference>
<dbReference type="InterPro" id="IPR012393">
    <property type="entry name" value="Tricorn_protease"/>
</dbReference>
<dbReference type="SUPFAM" id="SSF82171">
    <property type="entry name" value="DPP6 N-terminal domain-like"/>
    <property type="match status" value="1"/>
</dbReference>
<dbReference type="CDD" id="cd07562">
    <property type="entry name" value="Peptidase_S41_TRI"/>
    <property type="match status" value="1"/>
</dbReference>
<evidence type="ECO:0000313" key="14">
    <source>
        <dbReference type="Proteomes" id="UP000725002"/>
    </source>
</evidence>
<evidence type="ECO:0000259" key="11">
    <source>
        <dbReference type="Pfam" id="PF03572"/>
    </source>
</evidence>